<evidence type="ECO:0000313" key="2">
    <source>
        <dbReference type="Proteomes" id="UP000285757"/>
    </source>
</evidence>
<dbReference type="EMBL" id="MOBU01000010">
    <property type="protein sequence ID" value="RON67170.1"/>
    <property type="molecule type" value="Genomic_DNA"/>
</dbReference>
<evidence type="ECO:0000313" key="1">
    <source>
        <dbReference type="EMBL" id="RON67170.1"/>
    </source>
</evidence>
<gene>
    <name evidence="1" type="ORF">BK671_14420</name>
</gene>
<reference evidence="1 2" key="1">
    <citation type="submission" date="2016-10" db="EMBL/GenBank/DDBJ databases">
        <title>Comparative genome analysis of multiple Pseudomonas spp. focuses on biocontrol and plant growth promoting traits.</title>
        <authorList>
            <person name="Tao X.-Y."/>
            <person name="Taylor C.G."/>
        </authorList>
    </citation>
    <scope>NUCLEOTIDE SEQUENCE [LARGE SCALE GENOMIC DNA]</scope>
    <source>
        <strain evidence="1 2">24D3</strain>
    </source>
</reference>
<sequence>MALVKLRPRFTDCLEFTAINGNQIFSAKCQSMTQQDELPADAFARLAVVFSDVEVAFKSSIKRPVA</sequence>
<accession>A0A423LFS9</accession>
<protein>
    <submittedName>
        <fullName evidence="1">Uncharacterized protein</fullName>
    </submittedName>
</protein>
<organism evidence="1 2">
    <name type="scientific">Pseudomonas fluorescens</name>
    <dbReference type="NCBI Taxonomy" id="294"/>
    <lineage>
        <taxon>Bacteria</taxon>
        <taxon>Pseudomonadati</taxon>
        <taxon>Pseudomonadota</taxon>
        <taxon>Gammaproteobacteria</taxon>
        <taxon>Pseudomonadales</taxon>
        <taxon>Pseudomonadaceae</taxon>
        <taxon>Pseudomonas</taxon>
    </lineage>
</organism>
<name>A0A423LFS9_PSEFL</name>
<dbReference type="AlphaFoldDB" id="A0A423LFS9"/>
<dbReference type="Proteomes" id="UP000285757">
    <property type="component" value="Unassembled WGS sequence"/>
</dbReference>
<proteinExistence type="predicted"/>
<comment type="caution">
    <text evidence="1">The sequence shown here is derived from an EMBL/GenBank/DDBJ whole genome shotgun (WGS) entry which is preliminary data.</text>
</comment>